<dbReference type="PROSITE" id="PS51447">
    <property type="entry name" value="FDX_ACB"/>
    <property type="match status" value="1"/>
</dbReference>
<keyword evidence="6" id="KW-0648">Protein biosynthesis</keyword>
<comment type="catalytic activity">
    <reaction evidence="10">
        <text>tRNA(Phe) + L-phenylalanine + ATP = L-phenylalanyl-tRNA(Phe) + AMP + diphosphate + H(+)</text>
        <dbReference type="Rhea" id="RHEA:19413"/>
        <dbReference type="Rhea" id="RHEA-COMP:9668"/>
        <dbReference type="Rhea" id="RHEA-COMP:9699"/>
        <dbReference type="ChEBI" id="CHEBI:15378"/>
        <dbReference type="ChEBI" id="CHEBI:30616"/>
        <dbReference type="ChEBI" id="CHEBI:33019"/>
        <dbReference type="ChEBI" id="CHEBI:58095"/>
        <dbReference type="ChEBI" id="CHEBI:78442"/>
        <dbReference type="ChEBI" id="CHEBI:78531"/>
        <dbReference type="ChEBI" id="CHEBI:456215"/>
        <dbReference type="EC" id="6.1.1.20"/>
    </reaction>
</comment>
<feature type="domain" description="Aminoacyl-transfer RNA synthetases class-II family profile" evidence="11">
    <location>
        <begin position="145"/>
        <end position="288"/>
    </location>
</feature>
<evidence type="ECO:0000313" key="13">
    <source>
        <dbReference type="EMBL" id="OGY60490.1"/>
    </source>
</evidence>
<evidence type="ECO:0000313" key="14">
    <source>
        <dbReference type="Proteomes" id="UP000176544"/>
    </source>
</evidence>
<dbReference type="GO" id="GO:0005737">
    <property type="term" value="C:cytoplasm"/>
    <property type="evidence" value="ECO:0007669"/>
    <property type="project" value="TreeGrafter"/>
</dbReference>
<dbReference type="InterPro" id="IPR036690">
    <property type="entry name" value="Fdx_antiC-bd_sf"/>
</dbReference>
<dbReference type="SUPFAM" id="SSF54991">
    <property type="entry name" value="Anticodon-binding domain of PheRS"/>
    <property type="match status" value="1"/>
</dbReference>
<gene>
    <name evidence="13" type="ORF">A3I33_00600</name>
</gene>
<dbReference type="GO" id="GO:0000049">
    <property type="term" value="F:tRNA binding"/>
    <property type="evidence" value="ECO:0007669"/>
    <property type="project" value="InterPro"/>
</dbReference>
<dbReference type="Gene3D" id="3.30.930.10">
    <property type="entry name" value="Bira Bifunctional Protein, Domain 2"/>
    <property type="match status" value="1"/>
</dbReference>
<dbReference type="InterPro" id="IPR045864">
    <property type="entry name" value="aa-tRNA-synth_II/BPL/LPL"/>
</dbReference>
<name>A0A1G1Z9E8_9BACT</name>
<evidence type="ECO:0000256" key="9">
    <source>
        <dbReference type="ARBA" id="ARBA00031194"/>
    </source>
</evidence>
<dbReference type="Gene3D" id="3.30.70.380">
    <property type="entry name" value="Ferrodoxin-fold anticodon-binding domain"/>
    <property type="match status" value="1"/>
</dbReference>
<dbReference type="EMBL" id="MHJA01000031">
    <property type="protein sequence ID" value="OGY60490.1"/>
    <property type="molecule type" value="Genomic_DNA"/>
</dbReference>
<dbReference type="Proteomes" id="UP000176544">
    <property type="component" value="Unassembled WGS sequence"/>
</dbReference>
<evidence type="ECO:0000256" key="7">
    <source>
        <dbReference type="ARBA" id="ARBA00022946"/>
    </source>
</evidence>
<evidence type="ECO:0000259" key="12">
    <source>
        <dbReference type="PROSITE" id="PS51447"/>
    </source>
</evidence>
<dbReference type="InterPro" id="IPR005121">
    <property type="entry name" value="Fdx_antiC-bd"/>
</dbReference>
<dbReference type="PROSITE" id="PS50862">
    <property type="entry name" value="AA_TRNA_LIGASE_II"/>
    <property type="match status" value="1"/>
</dbReference>
<dbReference type="GO" id="GO:0006432">
    <property type="term" value="P:phenylalanyl-tRNA aminoacylation"/>
    <property type="evidence" value="ECO:0007669"/>
    <property type="project" value="TreeGrafter"/>
</dbReference>
<keyword evidence="7" id="KW-0809">Transit peptide</keyword>
<dbReference type="SUPFAM" id="SSF55681">
    <property type="entry name" value="Class II aaRS and biotin synthetases"/>
    <property type="match status" value="1"/>
</dbReference>
<proteinExistence type="inferred from homology"/>
<evidence type="ECO:0000256" key="2">
    <source>
        <dbReference type="ARBA" id="ARBA00012814"/>
    </source>
</evidence>
<dbReference type="SMART" id="SM00896">
    <property type="entry name" value="FDX-ACB"/>
    <property type="match status" value="1"/>
</dbReference>
<reference evidence="13 14" key="1">
    <citation type="journal article" date="2016" name="Nat. Commun.">
        <title>Thousands of microbial genomes shed light on interconnected biogeochemical processes in an aquifer system.</title>
        <authorList>
            <person name="Anantharaman K."/>
            <person name="Brown C.T."/>
            <person name="Hug L.A."/>
            <person name="Sharon I."/>
            <person name="Castelle C.J."/>
            <person name="Probst A.J."/>
            <person name="Thomas B.C."/>
            <person name="Singh A."/>
            <person name="Wilkins M.J."/>
            <person name="Karaoz U."/>
            <person name="Brodie E.L."/>
            <person name="Williams K.H."/>
            <person name="Hubbard S.S."/>
            <person name="Banfield J.F."/>
        </authorList>
    </citation>
    <scope>NUCLEOTIDE SEQUENCE [LARGE SCALE GENOMIC DNA]</scope>
</reference>
<dbReference type="STRING" id="1797692.A3I33_00600"/>
<organism evidence="13 14">
    <name type="scientific">Candidatus Colwellbacteria bacterium RIFCSPLOWO2_02_FULL_45_11</name>
    <dbReference type="NCBI Taxonomy" id="1797692"/>
    <lineage>
        <taxon>Bacteria</taxon>
        <taxon>Candidatus Colwelliibacteriota</taxon>
    </lineage>
</organism>
<feature type="domain" description="FDX-ACB" evidence="12">
    <location>
        <begin position="293"/>
        <end position="387"/>
    </location>
</feature>
<protein>
    <recommendedName>
        <fullName evidence="2">phenylalanine--tRNA ligase</fullName>
        <ecNumber evidence="2">6.1.1.20</ecNumber>
    </recommendedName>
    <alternativeName>
        <fullName evidence="9">Phenylalanyl-tRNA synthetase</fullName>
    </alternativeName>
</protein>
<dbReference type="EC" id="6.1.1.20" evidence="2"/>
<dbReference type="Pfam" id="PF03147">
    <property type="entry name" value="FDX-ACB"/>
    <property type="match status" value="1"/>
</dbReference>
<evidence type="ECO:0000256" key="8">
    <source>
        <dbReference type="ARBA" id="ARBA00023146"/>
    </source>
</evidence>
<sequence length="387" mass="44763">MIGYIFLTEAVMEFVIPRDEENKLLFKLKERTDTEAKRMQKYFEMPDLSRTTGSPLFELVERIKDVPVQKDFDVINIPEIVPASISFDLFNFAPDHPNRSKSDTYYVDDKNILRTHDTVFWYYYLNLPEIKARIANHESIGTLCYGKVYRKDEIDRHHMNIFHQMGGWYLKPDSEGTLGLDDLKNVLSEIVKTVFGQDTIYRFNEDVFPYTDPSLEVEIQVEGEWVEVLGGGMPKKEVLANMGVTGYNGWAYGFGLERLAIISMRLPDIRLLWSDDERVKKQLVLGKPFAEVSKYPPVVRDISFVVQNNFIPNDYFDLVRDVAGDLAEEVELIDKYEDEAKFGKDKVSYAYRITYRSVDGTLTSEEIDKLHKSLEEKTASVFGATVR</sequence>
<keyword evidence="4" id="KW-0547">Nucleotide-binding</keyword>
<evidence type="ECO:0000256" key="6">
    <source>
        <dbReference type="ARBA" id="ARBA00022917"/>
    </source>
</evidence>
<dbReference type="AlphaFoldDB" id="A0A1G1Z9E8"/>
<dbReference type="Pfam" id="PF01409">
    <property type="entry name" value="tRNA-synt_2d"/>
    <property type="match status" value="1"/>
</dbReference>
<comment type="caution">
    <text evidence="13">The sequence shown here is derived from an EMBL/GenBank/DDBJ whole genome shotgun (WGS) entry which is preliminary data.</text>
</comment>
<dbReference type="InterPro" id="IPR002319">
    <property type="entry name" value="Phenylalanyl-tRNA_Synthase"/>
</dbReference>
<evidence type="ECO:0000256" key="4">
    <source>
        <dbReference type="ARBA" id="ARBA00022741"/>
    </source>
</evidence>
<keyword evidence="5" id="KW-0067">ATP-binding</keyword>
<evidence type="ECO:0000259" key="11">
    <source>
        <dbReference type="PROSITE" id="PS50862"/>
    </source>
</evidence>
<keyword evidence="3" id="KW-0436">Ligase</keyword>
<evidence type="ECO:0000256" key="3">
    <source>
        <dbReference type="ARBA" id="ARBA00022598"/>
    </source>
</evidence>
<dbReference type="GO" id="GO:0004826">
    <property type="term" value="F:phenylalanine-tRNA ligase activity"/>
    <property type="evidence" value="ECO:0007669"/>
    <property type="project" value="UniProtKB-EC"/>
</dbReference>
<evidence type="ECO:0000256" key="1">
    <source>
        <dbReference type="ARBA" id="ARBA00008226"/>
    </source>
</evidence>
<dbReference type="GO" id="GO:0005524">
    <property type="term" value="F:ATP binding"/>
    <property type="evidence" value="ECO:0007669"/>
    <property type="project" value="UniProtKB-KW"/>
</dbReference>
<comment type="similarity">
    <text evidence="1">Belongs to the class-II aminoacyl-tRNA synthetase family.</text>
</comment>
<dbReference type="InterPro" id="IPR006195">
    <property type="entry name" value="aa-tRNA-synth_II"/>
</dbReference>
<dbReference type="PANTHER" id="PTHR11538:SF41">
    <property type="entry name" value="PHENYLALANINE--TRNA LIGASE, MITOCHONDRIAL"/>
    <property type="match status" value="1"/>
</dbReference>
<dbReference type="PANTHER" id="PTHR11538">
    <property type="entry name" value="PHENYLALANYL-TRNA SYNTHETASE"/>
    <property type="match status" value="1"/>
</dbReference>
<accession>A0A1G1Z9E8</accession>
<evidence type="ECO:0000256" key="5">
    <source>
        <dbReference type="ARBA" id="ARBA00022840"/>
    </source>
</evidence>
<evidence type="ECO:0000256" key="10">
    <source>
        <dbReference type="ARBA" id="ARBA00049255"/>
    </source>
</evidence>
<keyword evidence="8" id="KW-0030">Aminoacyl-tRNA synthetase</keyword>